<dbReference type="EMBL" id="JBHGPK010000036">
    <property type="protein sequence ID" value="MFC2254575.1"/>
    <property type="molecule type" value="Genomic_DNA"/>
</dbReference>
<evidence type="ECO:0000313" key="1">
    <source>
        <dbReference type="EMBL" id="MFC2254575.1"/>
    </source>
</evidence>
<evidence type="ECO:0000313" key="2">
    <source>
        <dbReference type="Proteomes" id="UP001595190"/>
    </source>
</evidence>
<name>A0ABV6ZQW1_9HYPH</name>
<feature type="non-terminal residue" evidence="1">
    <location>
        <position position="1"/>
    </location>
</feature>
<sequence>AALAATIPIAILFTWLQRYLMRGLALGAVK</sequence>
<reference evidence="1 2" key="1">
    <citation type="submission" date="2024-09" db="EMBL/GenBank/DDBJ databases">
        <title>Description of Labrys sedimenti sp. nov., isolated from a diclofenac-degrading enrichment culture, and genome-based reclassification of Labrys portucalensis as a later heterotypic synonym of Labrys neptuniae.</title>
        <authorList>
            <person name="Tancsics A."/>
            <person name="Csepanyi A."/>
        </authorList>
    </citation>
    <scope>NUCLEOTIDE SEQUENCE [LARGE SCALE GENOMIC DNA]</scope>
    <source>
        <strain evidence="1 2">LMG 23412</strain>
    </source>
</reference>
<comment type="caution">
    <text evidence="1">The sequence shown here is derived from an EMBL/GenBank/DDBJ whole genome shotgun (WGS) entry which is preliminary data.</text>
</comment>
<accession>A0ABV6ZQW1</accession>
<protein>
    <submittedName>
        <fullName evidence="1">Carbohydrate ABC transporter permease</fullName>
    </submittedName>
</protein>
<organism evidence="1 2">
    <name type="scientific">Labrys neptuniae</name>
    <dbReference type="NCBI Taxonomy" id="376174"/>
    <lineage>
        <taxon>Bacteria</taxon>
        <taxon>Pseudomonadati</taxon>
        <taxon>Pseudomonadota</taxon>
        <taxon>Alphaproteobacteria</taxon>
        <taxon>Hyphomicrobiales</taxon>
        <taxon>Xanthobacteraceae</taxon>
        <taxon>Labrys</taxon>
    </lineage>
</organism>
<proteinExistence type="predicted"/>
<dbReference type="Proteomes" id="UP001595190">
    <property type="component" value="Unassembled WGS sequence"/>
</dbReference>
<gene>
    <name evidence="1" type="ORF">ACETRX_33535</name>
</gene>